<feature type="transmembrane region" description="Helical" evidence="9">
    <location>
        <begin position="556"/>
        <end position="575"/>
    </location>
</feature>
<comment type="subcellular location">
    <subcellularLocation>
        <location evidence="1">Membrane</location>
        <topology evidence="1">Multi-pass membrane protein</topology>
    </subcellularLocation>
</comment>
<keyword evidence="5" id="KW-0547">Nucleotide-binding</keyword>
<dbReference type="InterPro" id="IPR027417">
    <property type="entry name" value="P-loop_NTPase"/>
</dbReference>
<dbReference type="PANTHER" id="PTHR48041:SF139">
    <property type="entry name" value="PROTEIN SCARLET"/>
    <property type="match status" value="1"/>
</dbReference>
<dbReference type="InterPro" id="IPR017871">
    <property type="entry name" value="ABC_transporter-like_CS"/>
</dbReference>
<name>A0ABN7AYG9_9HEMI</name>
<keyword evidence="3" id="KW-0813">Transport</keyword>
<keyword evidence="7 9" id="KW-1133">Transmembrane helix</keyword>
<accession>A0ABN7AYG9</accession>
<dbReference type="Gene3D" id="3.40.50.300">
    <property type="entry name" value="P-loop containing nucleotide triphosphate hydrolases"/>
    <property type="match status" value="1"/>
</dbReference>
<evidence type="ECO:0000256" key="3">
    <source>
        <dbReference type="ARBA" id="ARBA00022448"/>
    </source>
</evidence>
<feature type="domain" description="ABC transporter" evidence="10">
    <location>
        <begin position="71"/>
        <end position="315"/>
    </location>
</feature>
<feature type="transmembrane region" description="Helical" evidence="9">
    <location>
        <begin position="520"/>
        <end position="544"/>
    </location>
</feature>
<evidence type="ECO:0000313" key="11">
    <source>
        <dbReference type="EMBL" id="BES96589.1"/>
    </source>
</evidence>
<evidence type="ECO:0000259" key="10">
    <source>
        <dbReference type="PROSITE" id="PS50893"/>
    </source>
</evidence>
<gene>
    <name evidence="11" type="ORF">NTJ_09401</name>
</gene>
<sequence>MSSTSCEYYEATSEMPQRKTTISNFLESIRNSDDFTKSRNLGDELGGCRGHGKGMALTWKDLTVSMECRNEKFFSLVNRSYLKRIVENVSGVIEPGHLVALIGPSGAGKSTILSALARRTPGNAIIDGDVRLNGRRVDDSIRKVTGYMYQEDYFISILTVREHLRFMSRLKMDRRTSRRDRENRIETLMNVLSLSPLADSRIGGYAADGQKGVLSGGEKKRLSFATAILTLPPLLFADEPTTGLDSFTANRLVSVMKSLVQSTGASMIATIHQPSPEILAMFDTIYLVAEGRLVFSGTADNAVQFLLGCGFTMNTTITDCEFLLKCVAPVPYDDKRKSPTSSKKQVSVRKLAATFEASDYHTQMEDAISKYGEDKTQSTTSFVFKEPFWIVKLFWLVVRGMVELGRNPNVQWIRIGQKLLIGLTAGICYFGTLKLDQKGVQSAQGAMFLLVTENVFAPMYAVIAFFPQEYPLFIGEHRNGAYSPSAYYLSKILCYGPGAILEAVLYTSLLYALAGLRLELYPYILTTVFTILCISVATAVGAAFSNTFSSIPKAMMFLLPVEYIAMITSGIFVKLSSLPWATAWLKYTSWFMYTYESISVVQWQGVENIACPANDTLSATCLRNGHEVLEHYDFSESHLIRNAICLVVIYVIFQILGYKSFARKNAIKEIVFIIMRPPLHFRLSFIPRCNAFELDEDFIENGTSYQLEQSYDLLDMQMDAIEGKGDR</sequence>
<evidence type="ECO:0000256" key="7">
    <source>
        <dbReference type="ARBA" id="ARBA00022989"/>
    </source>
</evidence>
<dbReference type="PROSITE" id="PS00211">
    <property type="entry name" value="ABC_TRANSPORTER_1"/>
    <property type="match status" value="1"/>
</dbReference>
<organism evidence="11 12">
    <name type="scientific">Nesidiocoris tenuis</name>
    <dbReference type="NCBI Taxonomy" id="355587"/>
    <lineage>
        <taxon>Eukaryota</taxon>
        <taxon>Metazoa</taxon>
        <taxon>Ecdysozoa</taxon>
        <taxon>Arthropoda</taxon>
        <taxon>Hexapoda</taxon>
        <taxon>Insecta</taxon>
        <taxon>Pterygota</taxon>
        <taxon>Neoptera</taxon>
        <taxon>Paraneoptera</taxon>
        <taxon>Hemiptera</taxon>
        <taxon>Heteroptera</taxon>
        <taxon>Panheteroptera</taxon>
        <taxon>Cimicomorpha</taxon>
        <taxon>Miridae</taxon>
        <taxon>Dicyphina</taxon>
        <taxon>Nesidiocoris</taxon>
    </lineage>
</organism>
<evidence type="ECO:0000256" key="4">
    <source>
        <dbReference type="ARBA" id="ARBA00022692"/>
    </source>
</evidence>
<evidence type="ECO:0000313" key="12">
    <source>
        <dbReference type="Proteomes" id="UP001307889"/>
    </source>
</evidence>
<dbReference type="SUPFAM" id="SSF52540">
    <property type="entry name" value="P-loop containing nucleoside triphosphate hydrolases"/>
    <property type="match status" value="1"/>
</dbReference>
<dbReference type="PANTHER" id="PTHR48041">
    <property type="entry name" value="ABC TRANSPORTER G FAMILY MEMBER 28"/>
    <property type="match status" value="1"/>
</dbReference>
<evidence type="ECO:0000256" key="9">
    <source>
        <dbReference type="SAM" id="Phobius"/>
    </source>
</evidence>
<dbReference type="EMBL" id="AP028915">
    <property type="protein sequence ID" value="BES96589.1"/>
    <property type="molecule type" value="Genomic_DNA"/>
</dbReference>
<keyword evidence="4 9" id="KW-0812">Transmembrane</keyword>
<feature type="transmembrane region" description="Helical" evidence="9">
    <location>
        <begin position="488"/>
        <end position="514"/>
    </location>
</feature>
<evidence type="ECO:0000256" key="8">
    <source>
        <dbReference type="ARBA" id="ARBA00023136"/>
    </source>
</evidence>
<dbReference type="InterPro" id="IPR003439">
    <property type="entry name" value="ABC_transporter-like_ATP-bd"/>
</dbReference>
<evidence type="ECO:0000256" key="5">
    <source>
        <dbReference type="ARBA" id="ARBA00022741"/>
    </source>
</evidence>
<feature type="transmembrane region" description="Helical" evidence="9">
    <location>
        <begin position="446"/>
        <end position="467"/>
    </location>
</feature>
<evidence type="ECO:0000256" key="2">
    <source>
        <dbReference type="ARBA" id="ARBA00005814"/>
    </source>
</evidence>
<proteinExistence type="inferred from homology"/>
<protein>
    <recommendedName>
        <fullName evidence="10">ABC transporter domain-containing protein</fullName>
    </recommendedName>
</protein>
<evidence type="ECO:0000256" key="1">
    <source>
        <dbReference type="ARBA" id="ARBA00004141"/>
    </source>
</evidence>
<dbReference type="InterPro" id="IPR050352">
    <property type="entry name" value="ABCG_transporters"/>
</dbReference>
<keyword evidence="8 9" id="KW-0472">Membrane</keyword>
<comment type="similarity">
    <text evidence="2">Belongs to the ABC transporter superfamily. ABCG family. Eye pigment precursor importer (TC 3.A.1.204) subfamily.</text>
</comment>
<dbReference type="PROSITE" id="PS50893">
    <property type="entry name" value="ABC_TRANSPORTER_2"/>
    <property type="match status" value="1"/>
</dbReference>
<reference evidence="11 12" key="1">
    <citation type="submission" date="2023-09" db="EMBL/GenBank/DDBJ databases">
        <title>Nesidiocoris tenuis whole genome shotgun sequence.</title>
        <authorList>
            <person name="Shibata T."/>
            <person name="Shimoda M."/>
            <person name="Kobayashi T."/>
            <person name="Uehara T."/>
        </authorList>
    </citation>
    <scope>NUCLEOTIDE SEQUENCE [LARGE SCALE GENOMIC DNA]</scope>
    <source>
        <strain evidence="11 12">Japan</strain>
    </source>
</reference>
<evidence type="ECO:0000256" key="6">
    <source>
        <dbReference type="ARBA" id="ARBA00022840"/>
    </source>
</evidence>
<dbReference type="Pfam" id="PF01061">
    <property type="entry name" value="ABC2_membrane"/>
    <property type="match status" value="1"/>
</dbReference>
<dbReference type="InterPro" id="IPR003593">
    <property type="entry name" value="AAA+_ATPase"/>
</dbReference>
<dbReference type="Pfam" id="PF00005">
    <property type="entry name" value="ABC_tran"/>
    <property type="match status" value="1"/>
</dbReference>
<dbReference type="SMART" id="SM00382">
    <property type="entry name" value="AAA"/>
    <property type="match status" value="1"/>
</dbReference>
<keyword evidence="12" id="KW-1185">Reference proteome</keyword>
<keyword evidence="6" id="KW-0067">ATP-binding</keyword>
<dbReference type="InterPro" id="IPR013525">
    <property type="entry name" value="ABC2_TM"/>
</dbReference>
<dbReference type="Proteomes" id="UP001307889">
    <property type="component" value="Chromosome 7"/>
</dbReference>
<feature type="transmembrane region" description="Helical" evidence="9">
    <location>
        <begin position="639"/>
        <end position="658"/>
    </location>
</feature>